<reference evidence="3" key="1">
    <citation type="journal article" date="2019" name="Int. J. Syst. Evol. Microbiol.">
        <title>The Global Catalogue of Microorganisms (GCM) 10K type strain sequencing project: providing services to taxonomists for standard genome sequencing and annotation.</title>
        <authorList>
            <consortium name="The Broad Institute Genomics Platform"/>
            <consortium name="The Broad Institute Genome Sequencing Center for Infectious Disease"/>
            <person name="Wu L."/>
            <person name="Ma J."/>
        </authorList>
    </citation>
    <scope>NUCLEOTIDE SEQUENCE [LARGE SCALE GENOMIC DNA]</scope>
    <source>
        <strain evidence="3">KCTC 22671</strain>
    </source>
</reference>
<feature type="transmembrane region" description="Helical" evidence="1">
    <location>
        <begin position="12"/>
        <end position="33"/>
    </location>
</feature>
<accession>A0ABW5YHL0</accession>
<keyword evidence="1" id="KW-0812">Transmembrane</keyword>
<keyword evidence="1" id="KW-0472">Membrane</keyword>
<comment type="caution">
    <text evidence="2">The sequence shown here is derived from an EMBL/GenBank/DDBJ whole genome shotgun (WGS) entry which is preliminary data.</text>
</comment>
<gene>
    <name evidence="2" type="ORF">ACFS5J_00240</name>
</gene>
<keyword evidence="1" id="KW-1133">Transmembrane helix</keyword>
<protein>
    <submittedName>
        <fullName evidence="2">Uncharacterized protein</fullName>
    </submittedName>
</protein>
<proteinExistence type="predicted"/>
<evidence type="ECO:0000256" key="1">
    <source>
        <dbReference type="SAM" id="Phobius"/>
    </source>
</evidence>
<organism evidence="2 3">
    <name type="scientific">Flavobacterium chuncheonense</name>
    <dbReference type="NCBI Taxonomy" id="2026653"/>
    <lineage>
        <taxon>Bacteria</taxon>
        <taxon>Pseudomonadati</taxon>
        <taxon>Bacteroidota</taxon>
        <taxon>Flavobacteriia</taxon>
        <taxon>Flavobacteriales</taxon>
        <taxon>Flavobacteriaceae</taxon>
        <taxon>Flavobacterium</taxon>
    </lineage>
</organism>
<evidence type="ECO:0000313" key="2">
    <source>
        <dbReference type="EMBL" id="MFD2890445.1"/>
    </source>
</evidence>
<feature type="transmembrane region" description="Helical" evidence="1">
    <location>
        <begin position="39"/>
        <end position="60"/>
    </location>
</feature>
<name>A0ABW5YHL0_9FLAO</name>
<keyword evidence="3" id="KW-1185">Reference proteome</keyword>
<dbReference type="EMBL" id="JBHUPC010000005">
    <property type="protein sequence ID" value="MFD2890445.1"/>
    <property type="molecule type" value="Genomic_DNA"/>
</dbReference>
<dbReference type="RefSeq" id="WP_379809881.1">
    <property type="nucleotide sequence ID" value="NZ_JBHUPC010000005.1"/>
</dbReference>
<sequence>MHKIFELITEIIGWIQIALSPTLFGLIIGYIIYYNFDSIYGLIVGILVALIGLIFGIVLATKKFKTSGTIHFLSRVSASPELDNLEKSEKENENKNCR</sequence>
<dbReference type="Proteomes" id="UP001597534">
    <property type="component" value="Unassembled WGS sequence"/>
</dbReference>
<evidence type="ECO:0000313" key="3">
    <source>
        <dbReference type="Proteomes" id="UP001597534"/>
    </source>
</evidence>